<proteinExistence type="predicted"/>
<reference evidence="2 3" key="1">
    <citation type="submission" date="2019-04" db="EMBL/GenBank/DDBJ databases">
        <title>An improved genome assembly and genetic linkage map for asparagus bean, Vigna unguiculata ssp. sesquipedialis.</title>
        <authorList>
            <person name="Xia Q."/>
            <person name="Zhang R."/>
            <person name="Dong Y."/>
        </authorList>
    </citation>
    <scope>NUCLEOTIDE SEQUENCE [LARGE SCALE GENOMIC DNA]</scope>
    <source>
        <tissue evidence="2">Leaf</tissue>
    </source>
</reference>
<name>A0A4D6MGP4_VIGUN</name>
<evidence type="ECO:0000313" key="2">
    <source>
        <dbReference type="EMBL" id="QCD99963.1"/>
    </source>
</evidence>
<feature type="compositionally biased region" description="Low complexity" evidence="1">
    <location>
        <begin position="61"/>
        <end position="72"/>
    </location>
</feature>
<dbReference type="AlphaFoldDB" id="A0A4D6MGP4"/>
<accession>A0A4D6MGP4</accession>
<keyword evidence="3" id="KW-1185">Reference proteome</keyword>
<organism evidence="2 3">
    <name type="scientific">Vigna unguiculata</name>
    <name type="common">Cowpea</name>
    <dbReference type="NCBI Taxonomy" id="3917"/>
    <lineage>
        <taxon>Eukaryota</taxon>
        <taxon>Viridiplantae</taxon>
        <taxon>Streptophyta</taxon>
        <taxon>Embryophyta</taxon>
        <taxon>Tracheophyta</taxon>
        <taxon>Spermatophyta</taxon>
        <taxon>Magnoliopsida</taxon>
        <taxon>eudicotyledons</taxon>
        <taxon>Gunneridae</taxon>
        <taxon>Pentapetalae</taxon>
        <taxon>rosids</taxon>
        <taxon>fabids</taxon>
        <taxon>Fabales</taxon>
        <taxon>Fabaceae</taxon>
        <taxon>Papilionoideae</taxon>
        <taxon>50 kb inversion clade</taxon>
        <taxon>NPAAA clade</taxon>
        <taxon>indigoferoid/millettioid clade</taxon>
        <taxon>Phaseoleae</taxon>
        <taxon>Vigna</taxon>
    </lineage>
</organism>
<sequence>MKLVFRPPSRLSHGSHLHAPSQHLFRPPQRTINTVTAPPSSSIRAASIFTGHRSRISSFTQQRRQPSRISPRVAPLRSRQ</sequence>
<evidence type="ECO:0000313" key="3">
    <source>
        <dbReference type="Proteomes" id="UP000501690"/>
    </source>
</evidence>
<evidence type="ECO:0000256" key="1">
    <source>
        <dbReference type="SAM" id="MobiDB-lite"/>
    </source>
</evidence>
<dbReference type="EMBL" id="CP039351">
    <property type="protein sequence ID" value="QCD99963.1"/>
    <property type="molecule type" value="Genomic_DNA"/>
</dbReference>
<feature type="region of interest" description="Disordered" evidence="1">
    <location>
        <begin position="1"/>
        <end position="37"/>
    </location>
</feature>
<protein>
    <submittedName>
        <fullName evidence="2">Uncharacterized protein</fullName>
    </submittedName>
</protein>
<feature type="region of interest" description="Disordered" evidence="1">
    <location>
        <begin position="55"/>
        <end position="80"/>
    </location>
</feature>
<gene>
    <name evidence="2" type="ORF">DEO72_LG7g1250</name>
</gene>
<dbReference type="Proteomes" id="UP000501690">
    <property type="component" value="Linkage Group LG7"/>
</dbReference>